<accession>A0ACB0YTC8</accession>
<protein>
    <submittedName>
        <fullName evidence="1">Uncharacterized protein</fullName>
    </submittedName>
</protein>
<sequence length="72" mass="8389">MNFSRFHCGIGEMRNRSVRCTLFKCLVKLASDPRLVVRPNLFRLVVVLAPTVLEYFIVQLDAFLVRFIIFKA</sequence>
<evidence type="ECO:0000313" key="2">
    <source>
        <dbReference type="Proteomes" id="UP001497535"/>
    </source>
</evidence>
<reference evidence="1" key="1">
    <citation type="submission" date="2023-11" db="EMBL/GenBank/DDBJ databases">
        <authorList>
            <person name="Poullet M."/>
        </authorList>
    </citation>
    <scope>NUCLEOTIDE SEQUENCE</scope>
    <source>
        <strain evidence="1">E1834</strain>
    </source>
</reference>
<name>A0ACB0YTC8_MELEN</name>
<organism evidence="1 2">
    <name type="scientific">Meloidogyne enterolobii</name>
    <name type="common">Root-knot nematode worm</name>
    <name type="synonym">Meloidogyne mayaguensis</name>
    <dbReference type="NCBI Taxonomy" id="390850"/>
    <lineage>
        <taxon>Eukaryota</taxon>
        <taxon>Metazoa</taxon>
        <taxon>Ecdysozoa</taxon>
        <taxon>Nematoda</taxon>
        <taxon>Chromadorea</taxon>
        <taxon>Rhabditida</taxon>
        <taxon>Tylenchina</taxon>
        <taxon>Tylenchomorpha</taxon>
        <taxon>Tylenchoidea</taxon>
        <taxon>Meloidogynidae</taxon>
        <taxon>Meloidogyninae</taxon>
        <taxon>Meloidogyne</taxon>
    </lineage>
</organism>
<evidence type="ECO:0000313" key="1">
    <source>
        <dbReference type="EMBL" id="CAK5060936.1"/>
    </source>
</evidence>
<comment type="caution">
    <text evidence="1">The sequence shown here is derived from an EMBL/GenBank/DDBJ whole genome shotgun (WGS) entry which is preliminary data.</text>
</comment>
<keyword evidence="2" id="KW-1185">Reference proteome</keyword>
<gene>
    <name evidence="1" type="ORF">MENTE1834_LOCUS16093</name>
</gene>
<proteinExistence type="predicted"/>
<dbReference type="Proteomes" id="UP001497535">
    <property type="component" value="Unassembled WGS sequence"/>
</dbReference>
<dbReference type="EMBL" id="CAVMJV010000018">
    <property type="protein sequence ID" value="CAK5060936.1"/>
    <property type="molecule type" value="Genomic_DNA"/>
</dbReference>